<dbReference type="AlphaFoldDB" id="A0A388TDM4"/>
<dbReference type="Proteomes" id="UP000269352">
    <property type="component" value="Unassembled WGS sequence"/>
</dbReference>
<evidence type="ECO:0000313" key="1">
    <source>
        <dbReference type="EMBL" id="GBR74553.1"/>
    </source>
</evidence>
<comment type="caution">
    <text evidence="1">The sequence shown here is derived from an EMBL/GenBank/DDBJ whole genome shotgun (WGS) entry which is preliminary data.</text>
</comment>
<keyword evidence="2" id="KW-1185">Reference proteome</keyword>
<accession>A0A388TDM4</accession>
<name>A0A388TDM4_TERA1</name>
<proteinExistence type="predicted"/>
<reference evidence="1 2" key="1">
    <citation type="journal article" date="2019" name="ISME J.">
        <title>Genome analyses of uncultured TG2/ZB3 bacteria in 'Margulisbacteria' specifically attached to ectosymbiotic spirochetes of protists in the termite gut.</title>
        <authorList>
            <person name="Utami Y.D."/>
            <person name="Kuwahara H."/>
            <person name="Igai K."/>
            <person name="Murakami T."/>
            <person name="Sugaya K."/>
            <person name="Morikawa T."/>
            <person name="Nagura Y."/>
            <person name="Yuki M."/>
            <person name="Deevong P."/>
            <person name="Inoue T."/>
            <person name="Kihara K."/>
            <person name="Lo N."/>
            <person name="Yamada A."/>
            <person name="Ohkuma M."/>
            <person name="Hongoh Y."/>
        </authorList>
    </citation>
    <scope>NUCLEOTIDE SEQUENCE [LARGE SCALE GENOMIC DNA]</scope>
    <source>
        <strain evidence="1">NkOx7-01</strain>
    </source>
</reference>
<organism evidence="1 2">
    <name type="scientific">Termititenax aidoneus</name>
    <dbReference type="NCBI Taxonomy" id="2218524"/>
    <lineage>
        <taxon>Bacteria</taxon>
        <taxon>Bacillati</taxon>
        <taxon>Candidatus Margulisiibacteriota</taxon>
        <taxon>Candidatus Termititenacia</taxon>
        <taxon>Candidatus Termititenacales</taxon>
        <taxon>Candidatus Termititenacaceae</taxon>
        <taxon>Candidatus Termititenax</taxon>
    </lineage>
</organism>
<protein>
    <submittedName>
        <fullName evidence="1">Antitoxin BrnA</fullName>
    </submittedName>
</protein>
<evidence type="ECO:0000313" key="2">
    <source>
        <dbReference type="Proteomes" id="UP000269352"/>
    </source>
</evidence>
<sequence length="100" mass="11396">MVMVRKTIKEMLQAKSRTNWEYVKNLKDKDIQDAEGDFEGGRRVHIRMGRPQKEITRQLASIRIPAPALVKLRSLGKGWSTIAGDVLANWINKKPLKQAA</sequence>
<gene>
    <name evidence="1" type="primary">brnA</name>
    <name evidence="1" type="ORF">NO1_1710</name>
</gene>
<dbReference type="EMBL" id="BGZN01000054">
    <property type="protein sequence ID" value="GBR74553.1"/>
    <property type="molecule type" value="Genomic_DNA"/>
</dbReference>